<keyword evidence="3" id="KW-0963">Cytoplasm</keyword>
<dbReference type="GO" id="GO:0006355">
    <property type="term" value="P:regulation of DNA-templated transcription"/>
    <property type="evidence" value="ECO:0007669"/>
    <property type="project" value="InterPro"/>
</dbReference>
<dbReference type="Pfam" id="PF13411">
    <property type="entry name" value="MerR_1"/>
    <property type="match status" value="1"/>
</dbReference>
<gene>
    <name evidence="10" type="ORF">B0T46_11280</name>
</gene>
<evidence type="ECO:0000313" key="10">
    <source>
        <dbReference type="EMBL" id="ONM48624.1"/>
    </source>
</evidence>
<dbReference type="OrthoDB" id="7849865at2"/>
<name>A0A1W0BLC4_9NOCA</name>
<dbReference type="SUPFAM" id="SSF55979">
    <property type="entry name" value="DNA clamp"/>
    <property type="match status" value="1"/>
</dbReference>
<evidence type="ECO:0000256" key="2">
    <source>
        <dbReference type="ARBA" id="ARBA00010752"/>
    </source>
</evidence>
<dbReference type="SMART" id="SM00480">
    <property type="entry name" value="POL3Bc"/>
    <property type="match status" value="1"/>
</dbReference>
<dbReference type="GO" id="GO:0005737">
    <property type="term" value="C:cytoplasm"/>
    <property type="evidence" value="ECO:0007669"/>
    <property type="project" value="UniProtKB-SubCell"/>
</dbReference>
<sequence length="374" mass="39523">MSDEEQLVTIGVLARASGLTASALRFYDDCGLLTPAEVDAVTGYRYYRSAQLERAMLIRRLREIEVGLDGITAILSGDQALAEHLLDEHVDALERRARHAADTARAIKAELNSGPRVLLPGPALAHAIEQVGSAVAADDGIRVLTGFLLEVERDALILTATDRYRLTTRTLVPLRRSGGDWSLVVAGTELTAIEPWLRTTDEVALSPGDRGLLLNSGGIERHCRSIAEPYPDYRAVLSGLAPVRTRVVLTRDRLLDAIDAAGPALVFSAHPAPQPGTTGANPANLAPADQATLVVAAPGTAGEELPAAVIGTAVELAFATPTLRPALQSAVGPDIMLDISAPDQPVVIRSASVGDLTTVTMPTVRPTPDTEENT</sequence>
<dbReference type="CDD" id="cd00140">
    <property type="entry name" value="beta_clamp"/>
    <property type="match status" value="1"/>
</dbReference>
<evidence type="ECO:0000313" key="11">
    <source>
        <dbReference type="Proteomes" id="UP000188836"/>
    </source>
</evidence>
<keyword evidence="8" id="KW-0238">DNA-binding</keyword>
<evidence type="ECO:0000256" key="8">
    <source>
        <dbReference type="ARBA" id="ARBA00023125"/>
    </source>
</evidence>
<dbReference type="InterPro" id="IPR001001">
    <property type="entry name" value="DNA_polIII_beta"/>
</dbReference>
<dbReference type="InterPro" id="IPR000551">
    <property type="entry name" value="MerR-type_HTH_dom"/>
</dbReference>
<dbReference type="AlphaFoldDB" id="A0A1W0BLC4"/>
<dbReference type="InterPro" id="IPR009061">
    <property type="entry name" value="DNA-bd_dom_put_sf"/>
</dbReference>
<comment type="subcellular location">
    <subcellularLocation>
        <location evidence="1">Cytoplasm</location>
    </subcellularLocation>
</comment>
<evidence type="ECO:0000256" key="1">
    <source>
        <dbReference type="ARBA" id="ARBA00004496"/>
    </source>
</evidence>
<dbReference type="GO" id="GO:0009360">
    <property type="term" value="C:DNA polymerase III complex"/>
    <property type="evidence" value="ECO:0007669"/>
    <property type="project" value="InterPro"/>
</dbReference>
<evidence type="ECO:0000259" key="9">
    <source>
        <dbReference type="PROSITE" id="PS50937"/>
    </source>
</evidence>
<evidence type="ECO:0000256" key="4">
    <source>
        <dbReference type="ARBA" id="ARBA00022679"/>
    </source>
</evidence>
<dbReference type="GO" id="GO:0003887">
    <property type="term" value="F:DNA-directed DNA polymerase activity"/>
    <property type="evidence" value="ECO:0007669"/>
    <property type="project" value="UniProtKB-KW"/>
</dbReference>
<proteinExistence type="inferred from homology"/>
<evidence type="ECO:0000256" key="3">
    <source>
        <dbReference type="ARBA" id="ARBA00022490"/>
    </source>
</evidence>
<comment type="caution">
    <text evidence="10">The sequence shown here is derived from an EMBL/GenBank/DDBJ whole genome shotgun (WGS) entry which is preliminary data.</text>
</comment>
<dbReference type="EMBL" id="MUMY01000008">
    <property type="protein sequence ID" value="ONM48624.1"/>
    <property type="molecule type" value="Genomic_DNA"/>
</dbReference>
<dbReference type="GO" id="GO:0003677">
    <property type="term" value="F:DNA binding"/>
    <property type="evidence" value="ECO:0007669"/>
    <property type="project" value="UniProtKB-KW"/>
</dbReference>
<keyword evidence="4" id="KW-0808">Transferase</keyword>
<dbReference type="PANTHER" id="PTHR30478:SF0">
    <property type="entry name" value="BETA SLIDING CLAMP"/>
    <property type="match status" value="1"/>
</dbReference>
<dbReference type="Pfam" id="PF02767">
    <property type="entry name" value="DNA_pol3_beta_2"/>
    <property type="match status" value="1"/>
</dbReference>
<dbReference type="PROSITE" id="PS50937">
    <property type="entry name" value="HTH_MERR_2"/>
    <property type="match status" value="1"/>
</dbReference>
<keyword evidence="6" id="KW-0235">DNA replication</keyword>
<evidence type="ECO:0000256" key="7">
    <source>
        <dbReference type="ARBA" id="ARBA00022932"/>
    </source>
</evidence>
<dbReference type="STRING" id="1538463.B0T36_03955"/>
<dbReference type="RefSeq" id="WP_077116537.1">
    <property type="nucleotide sequence ID" value="NZ_MUKP01000003.1"/>
</dbReference>
<dbReference type="InterPro" id="IPR022637">
    <property type="entry name" value="DNA_polIII_beta_cen"/>
</dbReference>
<comment type="similarity">
    <text evidence="2">Belongs to the beta sliding clamp family.</text>
</comment>
<dbReference type="GO" id="GO:0008408">
    <property type="term" value="F:3'-5' exonuclease activity"/>
    <property type="evidence" value="ECO:0007669"/>
    <property type="project" value="InterPro"/>
</dbReference>
<evidence type="ECO:0000256" key="5">
    <source>
        <dbReference type="ARBA" id="ARBA00022695"/>
    </source>
</evidence>
<protein>
    <recommendedName>
        <fullName evidence="9">HTH merR-type domain-containing protein</fullName>
    </recommendedName>
</protein>
<dbReference type="Gene3D" id="3.10.150.10">
    <property type="entry name" value="DNA Polymerase III, subunit A, domain 2"/>
    <property type="match status" value="2"/>
</dbReference>
<dbReference type="PROSITE" id="PS00552">
    <property type="entry name" value="HTH_MERR_1"/>
    <property type="match status" value="1"/>
</dbReference>
<keyword evidence="5" id="KW-0548">Nucleotidyltransferase</keyword>
<feature type="domain" description="HTH merR-type" evidence="9">
    <location>
        <begin position="7"/>
        <end position="77"/>
    </location>
</feature>
<dbReference type="SUPFAM" id="SSF46955">
    <property type="entry name" value="Putative DNA-binding domain"/>
    <property type="match status" value="1"/>
</dbReference>
<evidence type="ECO:0000256" key="6">
    <source>
        <dbReference type="ARBA" id="ARBA00022705"/>
    </source>
</evidence>
<dbReference type="SMART" id="SM00422">
    <property type="entry name" value="HTH_MERR"/>
    <property type="match status" value="1"/>
</dbReference>
<accession>A0A1W0BLC4</accession>
<dbReference type="Proteomes" id="UP000188836">
    <property type="component" value="Unassembled WGS sequence"/>
</dbReference>
<keyword evidence="7" id="KW-0239">DNA-directed DNA polymerase</keyword>
<dbReference type="InterPro" id="IPR046938">
    <property type="entry name" value="DNA_clamp_sf"/>
</dbReference>
<reference evidence="10 11" key="1">
    <citation type="journal article" date="2016" name="Antonie Van Leeuwenhoek">
        <title>Nocardia donostiensis sp. nov., isolated from human respiratory specimens.</title>
        <authorList>
            <person name="Ercibengoa M."/>
            <person name="Bell M."/>
            <person name="Marimon J.M."/>
            <person name="Humrighouse B."/>
            <person name="Klenk H.P."/>
            <person name="Potter G."/>
            <person name="Perez-Trallero E."/>
        </authorList>
    </citation>
    <scope>NUCLEOTIDE SEQUENCE [LARGE SCALE GENOMIC DNA]</scope>
    <source>
        <strain evidence="10 11">X1655</strain>
    </source>
</reference>
<keyword evidence="11" id="KW-1185">Reference proteome</keyword>
<organism evidence="10 11">
    <name type="scientific">Nocardia donostiensis</name>
    <dbReference type="NCBI Taxonomy" id="1538463"/>
    <lineage>
        <taxon>Bacteria</taxon>
        <taxon>Bacillati</taxon>
        <taxon>Actinomycetota</taxon>
        <taxon>Actinomycetes</taxon>
        <taxon>Mycobacteriales</taxon>
        <taxon>Nocardiaceae</taxon>
        <taxon>Nocardia</taxon>
    </lineage>
</organism>
<dbReference type="GO" id="GO:0006271">
    <property type="term" value="P:DNA strand elongation involved in DNA replication"/>
    <property type="evidence" value="ECO:0007669"/>
    <property type="project" value="TreeGrafter"/>
</dbReference>
<dbReference type="PANTHER" id="PTHR30478">
    <property type="entry name" value="DNA POLYMERASE III SUBUNIT BETA"/>
    <property type="match status" value="1"/>
</dbReference>
<dbReference type="Gene3D" id="1.10.1660.10">
    <property type="match status" value="1"/>
</dbReference>